<dbReference type="Proteomes" id="UP000288805">
    <property type="component" value="Unassembled WGS sequence"/>
</dbReference>
<protein>
    <submittedName>
        <fullName evidence="1">Retrovirus-related Pol polyprotein from transposon RE1</fullName>
    </submittedName>
</protein>
<dbReference type="InterPro" id="IPR043502">
    <property type="entry name" value="DNA/RNA_pol_sf"/>
</dbReference>
<gene>
    <name evidence="1" type="primary">RE1_2964</name>
    <name evidence="1" type="ORF">CK203_029262</name>
</gene>
<evidence type="ECO:0000313" key="2">
    <source>
        <dbReference type="Proteomes" id="UP000288805"/>
    </source>
</evidence>
<organism evidence="1 2">
    <name type="scientific">Vitis vinifera</name>
    <name type="common">Grape</name>
    <dbReference type="NCBI Taxonomy" id="29760"/>
    <lineage>
        <taxon>Eukaryota</taxon>
        <taxon>Viridiplantae</taxon>
        <taxon>Streptophyta</taxon>
        <taxon>Embryophyta</taxon>
        <taxon>Tracheophyta</taxon>
        <taxon>Spermatophyta</taxon>
        <taxon>Magnoliopsida</taxon>
        <taxon>eudicotyledons</taxon>
        <taxon>Gunneridae</taxon>
        <taxon>Pentapetalae</taxon>
        <taxon>rosids</taxon>
        <taxon>Vitales</taxon>
        <taxon>Vitaceae</taxon>
        <taxon>Viteae</taxon>
        <taxon>Vitis</taxon>
    </lineage>
</organism>
<proteinExistence type="predicted"/>
<dbReference type="CDD" id="cd09272">
    <property type="entry name" value="RNase_HI_RT_Ty1"/>
    <property type="match status" value="1"/>
</dbReference>
<accession>A0A438ISL7</accession>
<evidence type="ECO:0000313" key="1">
    <source>
        <dbReference type="EMBL" id="RVW99714.1"/>
    </source>
</evidence>
<dbReference type="AlphaFoldDB" id="A0A438ISL7"/>
<dbReference type="SUPFAM" id="SSF56672">
    <property type="entry name" value="DNA/RNA polymerases"/>
    <property type="match status" value="1"/>
</dbReference>
<dbReference type="EMBL" id="QGNW01000085">
    <property type="protein sequence ID" value="RVW99714.1"/>
    <property type="molecule type" value="Genomic_DNA"/>
</dbReference>
<dbReference type="PANTHER" id="PTHR11439">
    <property type="entry name" value="GAG-POL-RELATED RETROTRANSPOSON"/>
    <property type="match status" value="1"/>
</dbReference>
<sequence length="378" mass="42722">MAHSIRLHKGIPRVNIRPKMPNRSTTPPHQSTNLVVCKWVFRIKRLPDGSIDKYKARLVAKGFHQRPGLDVNNAFLQGHLSENAYIAQPPSIEVLTTSSGVLLTQRRYIFDLLARTKMFGAKPIATPLVTDGNLILHSGIALTNYTKYKTLVGSLQYLYLTHPDLSYVVNKLSQFMHRPTSEHWIAAKRLLQYMCGTLTHGLFLHKANTFSLHAFSDANWARNKDDYISMGAYIVYLGCHPISWSSKKQRTVARSSIEAEYRLVAATTSEINWICSLVTELGITLPTLPIIYCDNVGATYLYSNPVFHSRMKHVAIDYHFIRDQVQSDALRVTHVSSADQLVNTLTKPFSRSCFQEVASKNYESRLASSPELHLEGAY</sequence>
<reference evidence="1 2" key="1">
    <citation type="journal article" date="2018" name="PLoS Genet.">
        <title>Population sequencing reveals clonal diversity and ancestral inbreeding in the grapevine cultivar Chardonnay.</title>
        <authorList>
            <person name="Roach M.J."/>
            <person name="Johnson D.L."/>
            <person name="Bohlmann J."/>
            <person name="van Vuuren H.J."/>
            <person name="Jones S.J."/>
            <person name="Pretorius I.S."/>
            <person name="Schmidt S.A."/>
            <person name="Borneman A.R."/>
        </authorList>
    </citation>
    <scope>NUCLEOTIDE SEQUENCE [LARGE SCALE GENOMIC DNA]</scope>
    <source>
        <strain evidence="2">cv. Chardonnay</strain>
        <tissue evidence="1">Leaf</tissue>
    </source>
</reference>
<comment type="caution">
    <text evidence="1">The sequence shown here is derived from an EMBL/GenBank/DDBJ whole genome shotgun (WGS) entry which is preliminary data.</text>
</comment>
<dbReference type="PANTHER" id="PTHR11439:SF489">
    <property type="entry name" value="RNA-DIRECTED DNA POLYMERASE"/>
    <property type="match status" value="1"/>
</dbReference>
<name>A0A438ISL7_VITVI</name>